<dbReference type="Pfam" id="PF00892">
    <property type="entry name" value="EamA"/>
    <property type="match status" value="2"/>
</dbReference>
<feature type="transmembrane region" description="Helical" evidence="5">
    <location>
        <begin position="245"/>
        <end position="262"/>
    </location>
</feature>
<evidence type="ECO:0000256" key="1">
    <source>
        <dbReference type="ARBA" id="ARBA00004141"/>
    </source>
</evidence>
<feature type="transmembrane region" description="Helical" evidence="5">
    <location>
        <begin position="140"/>
        <end position="160"/>
    </location>
</feature>
<evidence type="ECO:0000256" key="5">
    <source>
        <dbReference type="SAM" id="Phobius"/>
    </source>
</evidence>
<dbReference type="InterPro" id="IPR037185">
    <property type="entry name" value="EmrE-like"/>
</dbReference>
<dbReference type="GO" id="GO:0016020">
    <property type="term" value="C:membrane"/>
    <property type="evidence" value="ECO:0007669"/>
    <property type="project" value="UniProtKB-SubCell"/>
</dbReference>
<protein>
    <submittedName>
        <fullName evidence="7">Integral membrane protein</fullName>
    </submittedName>
</protein>
<feature type="transmembrane region" description="Helical" evidence="5">
    <location>
        <begin position="214"/>
        <end position="233"/>
    </location>
</feature>
<sequence>MPFSHLLLALSVVFVWGTNFVVIKWGLDEFPSFLFSALRFLFSALPWIFLLKRPAVPWTRMAAIGTLLSVGQFGLLYWAMRQDISPGLASLVVQAQVFFTILLAMLISGERLRLLQVAALVLAVAGFALVGWHSVVDARASVTLVGLCMVLCAAFCWGCANTLVRGAGKVNMLALTTWSSLYGTVPVLAVSLLVEGPAVIADAVSHASFNGWMAVLWQGLGNTTFAFGAWNWLLSRHPASTVTPTALLVPVLGMLSSAWLMAEPLPGWKLYAAALVLGGLALNLYAGRVAARRAVPQA</sequence>
<feature type="transmembrane region" description="Helical" evidence="5">
    <location>
        <begin position="268"/>
        <end position="286"/>
    </location>
</feature>
<keyword evidence="3 5" id="KW-1133">Transmembrane helix</keyword>
<feature type="transmembrane region" description="Helical" evidence="5">
    <location>
        <begin position="114"/>
        <end position="134"/>
    </location>
</feature>
<feature type="transmembrane region" description="Helical" evidence="5">
    <location>
        <begin position="86"/>
        <end position="107"/>
    </location>
</feature>
<feature type="transmembrane region" description="Helical" evidence="5">
    <location>
        <begin position="30"/>
        <end position="50"/>
    </location>
</feature>
<keyword evidence="4 5" id="KW-0472">Membrane</keyword>
<evidence type="ECO:0000259" key="6">
    <source>
        <dbReference type="Pfam" id="PF00892"/>
    </source>
</evidence>
<dbReference type="Proteomes" id="UP000077037">
    <property type="component" value="Unassembled WGS sequence"/>
</dbReference>
<feature type="domain" description="EamA" evidence="6">
    <location>
        <begin position="145"/>
        <end position="284"/>
    </location>
</feature>
<dbReference type="SUPFAM" id="SSF103481">
    <property type="entry name" value="Multidrug resistance efflux transporter EmrE"/>
    <property type="match status" value="2"/>
</dbReference>
<feature type="transmembrane region" description="Helical" evidence="5">
    <location>
        <begin position="172"/>
        <end position="194"/>
    </location>
</feature>
<accession>A0A157RRA4</accession>
<dbReference type="InterPro" id="IPR050638">
    <property type="entry name" value="AA-Vitamin_Transporters"/>
</dbReference>
<dbReference type="InterPro" id="IPR000620">
    <property type="entry name" value="EamA_dom"/>
</dbReference>
<feature type="domain" description="EamA" evidence="6">
    <location>
        <begin position="6"/>
        <end position="130"/>
    </location>
</feature>
<evidence type="ECO:0000313" key="7">
    <source>
        <dbReference type="EMBL" id="SAI60523.1"/>
    </source>
</evidence>
<evidence type="ECO:0000256" key="3">
    <source>
        <dbReference type="ARBA" id="ARBA00022989"/>
    </source>
</evidence>
<dbReference type="PANTHER" id="PTHR32322:SF9">
    <property type="entry name" value="AMINO-ACID METABOLITE EFFLUX PUMP-RELATED"/>
    <property type="match status" value="1"/>
</dbReference>
<dbReference type="OrthoDB" id="7158585at2"/>
<dbReference type="AlphaFoldDB" id="A0A157RRA4"/>
<reference evidence="7 8" key="1">
    <citation type="submission" date="2016-03" db="EMBL/GenBank/DDBJ databases">
        <authorList>
            <consortium name="Pathogen Informatics"/>
        </authorList>
    </citation>
    <scope>NUCLEOTIDE SEQUENCE [LARGE SCALE GENOMIC DNA]</scope>
    <source>
        <strain evidence="7 8">NCTC13364</strain>
    </source>
</reference>
<evidence type="ECO:0000256" key="2">
    <source>
        <dbReference type="ARBA" id="ARBA00022692"/>
    </source>
</evidence>
<gene>
    <name evidence="7" type="primary">eamA</name>
    <name evidence="7" type="ORF">SAMEA1982600_05445</name>
</gene>
<keyword evidence="2 5" id="KW-0812">Transmembrane</keyword>
<comment type="subcellular location">
    <subcellularLocation>
        <location evidence="1">Membrane</location>
        <topology evidence="1">Multi-pass membrane protein</topology>
    </subcellularLocation>
</comment>
<organism evidence="7 8">
    <name type="scientific">Bordetella ansorpii</name>
    <dbReference type="NCBI Taxonomy" id="288768"/>
    <lineage>
        <taxon>Bacteria</taxon>
        <taxon>Pseudomonadati</taxon>
        <taxon>Pseudomonadota</taxon>
        <taxon>Betaproteobacteria</taxon>
        <taxon>Burkholderiales</taxon>
        <taxon>Alcaligenaceae</taxon>
        <taxon>Bordetella</taxon>
    </lineage>
</organism>
<dbReference type="RefSeq" id="WP_066421976.1">
    <property type="nucleotide sequence ID" value="NZ_FKBS01000030.1"/>
</dbReference>
<dbReference type="EMBL" id="FKBS01000030">
    <property type="protein sequence ID" value="SAI60523.1"/>
    <property type="molecule type" value="Genomic_DNA"/>
</dbReference>
<proteinExistence type="predicted"/>
<feature type="transmembrane region" description="Helical" evidence="5">
    <location>
        <begin position="62"/>
        <end position="80"/>
    </location>
</feature>
<evidence type="ECO:0000256" key="4">
    <source>
        <dbReference type="ARBA" id="ARBA00023136"/>
    </source>
</evidence>
<name>A0A157RRA4_9BORD</name>
<dbReference type="PANTHER" id="PTHR32322">
    <property type="entry name" value="INNER MEMBRANE TRANSPORTER"/>
    <property type="match status" value="1"/>
</dbReference>
<evidence type="ECO:0000313" key="8">
    <source>
        <dbReference type="Proteomes" id="UP000077037"/>
    </source>
</evidence>